<dbReference type="AlphaFoldDB" id="A0A2P5CZR0"/>
<feature type="signal peptide" evidence="1">
    <location>
        <begin position="1"/>
        <end position="28"/>
    </location>
</feature>
<sequence>MKMLIKHRRYFSSFSVVLLLCLFVCVRSLDENWASKPGSSPNIWAPGSSGSLSTKMSRAGLDWASQRNSPILSSPFNKCSHFHNTIAKWPGILFSINFIYGIQLFKKADILIYNT</sequence>
<evidence type="ECO:0000313" key="3">
    <source>
        <dbReference type="Proteomes" id="UP000237105"/>
    </source>
</evidence>
<accession>A0A2P5CZR0</accession>
<dbReference type="EMBL" id="JXTB01000079">
    <property type="protein sequence ID" value="PON66542.1"/>
    <property type="molecule type" value="Genomic_DNA"/>
</dbReference>
<keyword evidence="1" id="KW-0732">Signal</keyword>
<gene>
    <name evidence="2" type="ORF">PanWU01x14_109640</name>
</gene>
<evidence type="ECO:0000256" key="1">
    <source>
        <dbReference type="SAM" id="SignalP"/>
    </source>
</evidence>
<keyword evidence="3" id="KW-1185">Reference proteome</keyword>
<organism evidence="2 3">
    <name type="scientific">Parasponia andersonii</name>
    <name type="common">Sponia andersonii</name>
    <dbReference type="NCBI Taxonomy" id="3476"/>
    <lineage>
        <taxon>Eukaryota</taxon>
        <taxon>Viridiplantae</taxon>
        <taxon>Streptophyta</taxon>
        <taxon>Embryophyta</taxon>
        <taxon>Tracheophyta</taxon>
        <taxon>Spermatophyta</taxon>
        <taxon>Magnoliopsida</taxon>
        <taxon>eudicotyledons</taxon>
        <taxon>Gunneridae</taxon>
        <taxon>Pentapetalae</taxon>
        <taxon>rosids</taxon>
        <taxon>fabids</taxon>
        <taxon>Rosales</taxon>
        <taxon>Cannabaceae</taxon>
        <taxon>Parasponia</taxon>
    </lineage>
</organism>
<evidence type="ECO:0000313" key="2">
    <source>
        <dbReference type="EMBL" id="PON66542.1"/>
    </source>
</evidence>
<reference evidence="3" key="1">
    <citation type="submission" date="2016-06" db="EMBL/GenBank/DDBJ databases">
        <title>Parallel loss of symbiosis genes in relatives of nitrogen-fixing non-legume Parasponia.</title>
        <authorList>
            <person name="Van Velzen R."/>
            <person name="Holmer R."/>
            <person name="Bu F."/>
            <person name="Rutten L."/>
            <person name="Van Zeijl A."/>
            <person name="Liu W."/>
            <person name="Santuari L."/>
            <person name="Cao Q."/>
            <person name="Sharma T."/>
            <person name="Shen D."/>
            <person name="Roswanjaya Y."/>
            <person name="Wardhani T."/>
            <person name="Kalhor M.S."/>
            <person name="Jansen J."/>
            <person name="Van den Hoogen J."/>
            <person name="Gungor B."/>
            <person name="Hartog M."/>
            <person name="Hontelez J."/>
            <person name="Verver J."/>
            <person name="Yang W.-C."/>
            <person name="Schijlen E."/>
            <person name="Repin R."/>
            <person name="Schilthuizen M."/>
            <person name="Schranz E."/>
            <person name="Heidstra R."/>
            <person name="Miyata K."/>
            <person name="Fedorova E."/>
            <person name="Kohlen W."/>
            <person name="Bisseling T."/>
            <person name="Smit S."/>
            <person name="Geurts R."/>
        </authorList>
    </citation>
    <scope>NUCLEOTIDE SEQUENCE [LARGE SCALE GENOMIC DNA]</scope>
    <source>
        <strain evidence="3">cv. WU1-14</strain>
    </source>
</reference>
<feature type="chain" id="PRO_5015168459" evidence="1">
    <location>
        <begin position="29"/>
        <end position="115"/>
    </location>
</feature>
<comment type="caution">
    <text evidence="2">The sequence shown here is derived from an EMBL/GenBank/DDBJ whole genome shotgun (WGS) entry which is preliminary data.</text>
</comment>
<proteinExistence type="predicted"/>
<dbReference type="Proteomes" id="UP000237105">
    <property type="component" value="Unassembled WGS sequence"/>
</dbReference>
<protein>
    <submittedName>
        <fullName evidence="2">Uncharacterized protein</fullName>
    </submittedName>
</protein>
<name>A0A2P5CZR0_PARAD</name>